<keyword evidence="1" id="KW-0472">Membrane</keyword>
<sequence length="125" mass="13059">MVELKSLAVGSLVGAAIFGLGYVDGIESLQFVGVLGLVWAIAGWSLARNHRVWREADTLPSLLFILLAVGVPQFGTPSALPLGDFRAPIMLLAMGIAVAGMGLGMEMNNSESIEEEPTTAAMSAD</sequence>
<dbReference type="Proteomes" id="UP001595925">
    <property type="component" value="Unassembled WGS sequence"/>
</dbReference>
<feature type="transmembrane region" description="Helical" evidence="1">
    <location>
        <begin position="7"/>
        <end position="23"/>
    </location>
</feature>
<proteinExistence type="predicted"/>
<dbReference type="AlphaFoldDB" id="A0ABD5Q9N4"/>
<feature type="transmembrane region" description="Helical" evidence="1">
    <location>
        <begin position="59"/>
        <end position="75"/>
    </location>
</feature>
<keyword evidence="1" id="KW-1133">Transmembrane helix</keyword>
<name>A0ABD5Q9N4_9EURY</name>
<feature type="transmembrane region" description="Helical" evidence="1">
    <location>
        <begin position="87"/>
        <end position="105"/>
    </location>
</feature>
<comment type="caution">
    <text evidence="2">The sequence shown here is derived from an EMBL/GenBank/DDBJ whole genome shotgun (WGS) entry which is preliminary data.</text>
</comment>
<accession>A0ABD5Q9N4</accession>
<reference evidence="2 3" key="1">
    <citation type="journal article" date="2019" name="Int. J. Syst. Evol. Microbiol.">
        <title>The Global Catalogue of Microorganisms (GCM) 10K type strain sequencing project: providing services to taxonomists for standard genome sequencing and annotation.</title>
        <authorList>
            <consortium name="The Broad Institute Genomics Platform"/>
            <consortium name="The Broad Institute Genome Sequencing Center for Infectious Disease"/>
            <person name="Wu L."/>
            <person name="Ma J."/>
        </authorList>
    </citation>
    <scope>NUCLEOTIDE SEQUENCE [LARGE SCALE GENOMIC DNA]</scope>
    <source>
        <strain evidence="2 3">CGMCC 1.15824</strain>
    </source>
</reference>
<evidence type="ECO:0000256" key="1">
    <source>
        <dbReference type="SAM" id="Phobius"/>
    </source>
</evidence>
<keyword evidence="3" id="KW-1185">Reference proteome</keyword>
<evidence type="ECO:0000313" key="3">
    <source>
        <dbReference type="Proteomes" id="UP001595925"/>
    </source>
</evidence>
<feature type="transmembrane region" description="Helical" evidence="1">
    <location>
        <begin position="29"/>
        <end position="47"/>
    </location>
</feature>
<evidence type="ECO:0000313" key="2">
    <source>
        <dbReference type="EMBL" id="MFC4986224.1"/>
    </source>
</evidence>
<dbReference type="RefSeq" id="WP_224829374.1">
    <property type="nucleotide sequence ID" value="NZ_JAIVEF010000028.1"/>
</dbReference>
<dbReference type="EMBL" id="JBHSJG010000001">
    <property type="protein sequence ID" value="MFC4986224.1"/>
    <property type="molecule type" value="Genomic_DNA"/>
</dbReference>
<protein>
    <recommendedName>
        <fullName evidence="4">SPW repeat-containing protein</fullName>
    </recommendedName>
</protein>
<gene>
    <name evidence="2" type="ORF">ACFPFO_00220</name>
</gene>
<keyword evidence="1" id="KW-0812">Transmembrane</keyword>
<evidence type="ECO:0008006" key="4">
    <source>
        <dbReference type="Google" id="ProtNLM"/>
    </source>
</evidence>
<organism evidence="2 3">
    <name type="scientific">Saliphagus infecundisoli</name>
    <dbReference type="NCBI Taxonomy" id="1849069"/>
    <lineage>
        <taxon>Archaea</taxon>
        <taxon>Methanobacteriati</taxon>
        <taxon>Methanobacteriota</taxon>
        <taxon>Stenosarchaea group</taxon>
        <taxon>Halobacteria</taxon>
        <taxon>Halobacteriales</taxon>
        <taxon>Natrialbaceae</taxon>
        <taxon>Saliphagus</taxon>
    </lineage>
</organism>